<dbReference type="PANTHER" id="PTHR10138:SF0">
    <property type="entry name" value="TRYPTOPHAN 2,3-DIOXYGENASE"/>
    <property type="match status" value="1"/>
</dbReference>
<evidence type="ECO:0000256" key="1">
    <source>
        <dbReference type="ARBA" id="ARBA00022617"/>
    </source>
</evidence>
<dbReference type="EMBL" id="JBHRTR010000007">
    <property type="protein sequence ID" value="MFC3226179.1"/>
    <property type="molecule type" value="Genomic_DNA"/>
</dbReference>
<feature type="binding site" evidence="7">
    <location>
        <position position="108"/>
    </location>
    <ligand>
        <name>substrate</name>
    </ligand>
</feature>
<accession>A0ABV7KV92</accession>
<evidence type="ECO:0000256" key="6">
    <source>
        <dbReference type="ARBA" id="ARBA00023079"/>
    </source>
</evidence>
<dbReference type="NCBIfam" id="TIGR03036">
    <property type="entry name" value="trp_2_3_diox"/>
    <property type="match status" value="1"/>
</dbReference>
<evidence type="ECO:0000256" key="5">
    <source>
        <dbReference type="ARBA" id="ARBA00023004"/>
    </source>
</evidence>
<keyword evidence="6 7" id="KW-0823">Tryptophan catabolism</keyword>
<evidence type="ECO:0000313" key="8">
    <source>
        <dbReference type="EMBL" id="MFC3226179.1"/>
    </source>
</evidence>
<evidence type="ECO:0000256" key="7">
    <source>
        <dbReference type="HAMAP-Rule" id="MF_01972"/>
    </source>
</evidence>
<dbReference type="InterPro" id="IPR037217">
    <property type="entry name" value="Trp/Indoleamine_2_3_dOase-like"/>
</dbReference>
<sequence>MTSDKTLEEGIFTDFEGRMSYSDYLCLDKVLAAQRPVSDSHDELLFITIHQATELWMKLMRHEVLGATRSIAADDLQPAFKMLARVSRIQAQIIQSWDILSTLTPADYLAFRDRLGQASGFQSAGYRLLEFALGNRDRSLLAPFRHDTAMHAELAAALAAPSIYDEAVHCLARSGFEIAETVLARDRTQTWQEDRTVLDAWRQVYRDVDRHWDLYQLAEKLVDVEDWFQQWRFRHLKTVERIIGMRRGTGGSAGVTYLKKALDFAFFPELWALRTEL</sequence>
<dbReference type="InterPro" id="IPR017485">
    <property type="entry name" value="Trp_2-3-dOase_bac"/>
</dbReference>
<comment type="subunit">
    <text evidence="7">Homotetramer.</text>
</comment>
<gene>
    <name evidence="7 8" type="primary">kynA</name>
    <name evidence="8" type="ORF">ACFOGJ_03005</name>
</gene>
<feature type="binding site" evidence="7">
    <location>
        <begin position="46"/>
        <end position="50"/>
    </location>
    <ligand>
        <name>substrate</name>
    </ligand>
</feature>
<dbReference type="SUPFAM" id="SSF140959">
    <property type="entry name" value="Indolic compounds 2,3-dioxygenase-like"/>
    <property type="match status" value="1"/>
</dbReference>
<dbReference type="Gene3D" id="1.20.58.480">
    <property type="match status" value="1"/>
</dbReference>
<comment type="function">
    <text evidence="7">Heme-dependent dioxygenase that catalyzes the oxidative cleavage of the L-tryptophan (L-Trp) pyrrole ring and converts L-tryptophan to N-formyl-L-kynurenine. Catalyzes the oxidative cleavage of the indole moiety.</text>
</comment>
<dbReference type="RefSeq" id="WP_379898020.1">
    <property type="nucleotide sequence ID" value="NZ_JBHRTR010000007.1"/>
</dbReference>
<dbReference type="InterPro" id="IPR004981">
    <property type="entry name" value="Trp_2_3_dOase"/>
</dbReference>
<evidence type="ECO:0000256" key="3">
    <source>
        <dbReference type="ARBA" id="ARBA00022964"/>
    </source>
</evidence>
<comment type="similarity">
    <text evidence="7">Belongs to the tryptophan 2,3-dioxygenase family.</text>
</comment>
<comment type="cofactor">
    <cofactor evidence="7">
        <name>heme</name>
        <dbReference type="ChEBI" id="CHEBI:30413"/>
    </cofactor>
    <text evidence="7">Binds 1 heme group per subunit.</text>
</comment>
<comment type="catalytic activity">
    <reaction evidence="7">
        <text>L-tryptophan + O2 = N-formyl-L-kynurenine</text>
        <dbReference type="Rhea" id="RHEA:24536"/>
        <dbReference type="ChEBI" id="CHEBI:15379"/>
        <dbReference type="ChEBI" id="CHEBI:57912"/>
        <dbReference type="ChEBI" id="CHEBI:58629"/>
        <dbReference type="EC" id="1.13.11.11"/>
    </reaction>
</comment>
<evidence type="ECO:0000313" key="9">
    <source>
        <dbReference type="Proteomes" id="UP001595528"/>
    </source>
</evidence>
<feature type="binding site" evidence="7">
    <location>
        <position position="112"/>
    </location>
    <ligand>
        <name>substrate</name>
    </ligand>
</feature>
<evidence type="ECO:0000256" key="2">
    <source>
        <dbReference type="ARBA" id="ARBA00022723"/>
    </source>
</evidence>
<feature type="binding site" description="axial binding residue" evidence="7">
    <location>
        <position position="235"/>
    </location>
    <ligand>
        <name>heme</name>
        <dbReference type="ChEBI" id="CHEBI:30413"/>
    </ligand>
    <ligandPart>
        <name>Fe</name>
        <dbReference type="ChEBI" id="CHEBI:18248"/>
    </ligandPart>
</feature>
<keyword evidence="1 7" id="KW-0349">Heme</keyword>
<dbReference type="EC" id="1.13.11.11" evidence="7"/>
<keyword evidence="5 7" id="KW-0408">Iron</keyword>
<proteinExistence type="inferred from homology"/>
<protein>
    <recommendedName>
        <fullName evidence="7">Tryptophan 2,3-dioxygenase</fullName>
        <shortName evidence="7">TDO</shortName>
        <ecNumber evidence="7">1.13.11.11</ecNumber>
    </recommendedName>
    <alternativeName>
        <fullName evidence="7">Tryptamin 2,3-dioxygenase</fullName>
    </alternativeName>
    <alternativeName>
        <fullName evidence="7">Tryptophan oxygenase</fullName>
        <shortName evidence="7">TO</shortName>
        <shortName evidence="7">TRPO</shortName>
    </alternativeName>
    <alternativeName>
        <fullName evidence="7">Tryptophan pyrrolase</fullName>
    </alternativeName>
    <alternativeName>
        <fullName evidence="7">Tryptophanase</fullName>
    </alternativeName>
</protein>
<dbReference type="PANTHER" id="PTHR10138">
    <property type="entry name" value="TRYPTOPHAN 2,3-DIOXYGENASE"/>
    <property type="match status" value="1"/>
</dbReference>
<keyword evidence="3 7" id="KW-0223">Dioxygenase</keyword>
<keyword evidence="9" id="KW-1185">Reference proteome</keyword>
<reference evidence="9" key="1">
    <citation type="journal article" date="2019" name="Int. J. Syst. Evol. Microbiol.">
        <title>The Global Catalogue of Microorganisms (GCM) 10K type strain sequencing project: providing services to taxonomists for standard genome sequencing and annotation.</title>
        <authorList>
            <consortium name="The Broad Institute Genomics Platform"/>
            <consortium name="The Broad Institute Genome Sequencing Center for Infectious Disease"/>
            <person name="Wu L."/>
            <person name="Ma J."/>
        </authorList>
    </citation>
    <scope>NUCLEOTIDE SEQUENCE [LARGE SCALE GENOMIC DNA]</scope>
    <source>
        <strain evidence="9">KCTC 42964</strain>
    </source>
</reference>
<dbReference type="HAMAP" id="MF_01972">
    <property type="entry name" value="T23O"/>
    <property type="match status" value="1"/>
</dbReference>
<dbReference type="Proteomes" id="UP001595528">
    <property type="component" value="Unassembled WGS sequence"/>
</dbReference>
<evidence type="ECO:0000256" key="4">
    <source>
        <dbReference type="ARBA" id="ARBA00023002"/>
    </source>
</evidence>
<dbReference type="Pfam" id="PF03301">
    <property type="entry name" value="Trp_dioxygenase"/>
    <property type="match status" value="1"/>
</dbReference>
<comment type="pathway">
    <text evidence="7">Amino-acid degradation; L-tryptophan degradation via kynurenine pathway; L-kynurenine from L-tryptophan: step 1/2.</text>
</comment>
<organism evidence="8 9">
    <name type="scientific">Marinibaculum pumilum</name>
    <dbReference type="NCBI Taxonomy" id="1766165"/>
    <lineage>
        <taxon>Bacteria</taxon>
        <taxon>Pseudomonadati</taxon>
        <taxon>Pseudomonadota</taxon>
        <taxon>Alphaproteobacteria</taxon>
        <taxon>Rhodospirillales</taxon>
        <taxon>Rhodospirillaceae</taxon>
        <taxon>Marinibaculum</taxon>
    </lineage>
</organism>
<keyword evidence="4 7" id="KW-0560">Oxidoreductase</keyword>
<dbReference type="GO" id="GO:0004833">
    <property type="term" value="F:L-tryptophan 2,3-dioxygenase activity"/>
    <property type="evidence" value="ECO:0007669"/>
    <property type="project" value="UniProtKB-EC"/>
</dbReference>
<keyword evidence="2 7" id="KW-0479">Metal-binding</keyword>
<name>A0ABV7KV92_9PROT</name>
<feature type="binding site" evidence="7">
    <location>
        <position position="249"/>
    </location>
    <ligand>
        <name>substrate</name>
    </ligand>
</feature>
<comment type="caution">
    <text evidence="8">The sequence shown here is derived from an EMBL/GenBank/DDBJ whole genome shotgun (WGS) entry which is preliminary data.</text>
</comment>